<dbReference type="SUPFAM" id="SSF81296">
    <property type="entry name" value="E set domains"/>
    <property type="match status" value="1"/>
</dbReference>
<organism evidence="6 7">
    <name type="scientific">Linnemannia elongata AG-77</name>
    <dbReference type="NCBI Taxonomy" id="1314771"/>
    <lineage>
        <taxon>Eukaryota</taxon>
        <taxon>Fungi</taxon>
        <taxon>Fungi incertae sedis</taxon>
        <taxon>Mucoromycota</taxon>
        <taxon>Mortierellomycotina</taxon>
        <taxon>Mortierellomycetes</taxon>
        <taxon>Mortierellales</taxon>
        <taxon>Mortierellaceae</taxon>
        <taxon>Linnemannia</taxon>
    </lineage>
</organism>
<dbReference type="Gene3D" id="3.80.10.10">
    <property type="entry name" value="Ribonuclease Inhibitor"/>
    <property type="match status" value="2"/>
</dbReference>
<dbReference type="SMART" id="SM00368">
    <property type="entry name" value="LRR_RI"/>
    <property type="match status" value="3"/>
</dbReference>
<dbReference type="InterPro" id="IPR032675">
    <property type="entry name" value="LRR_dom_sf"/>
</dbReference>
<evidence type="ECO:0000313" key="6">
    <source>
        <dbReference type="EMBL" id="OAQ36110.1"/>
    </source>
</evidence>
<feature type="region of interest" description="Disordered" evidence="4">
    <location>
        <begin position="571"/>
        <end position="644"/>
    </location>
</feature>
<evidence type="ECO:0000256" key="3">
    <source>
        <dbReference type="SAM" id="Coils"/>
    </source>
</evidence>
<feature type="compositionally biased region" description="Low complexity" evidence="4">
    <location>
        <begin position="631"/>
        <end position="642"/>
    </location>
</feature>
<feature type="compositionally biased region" description="Low complexity" evidence="4">
    <location>
        <begin position="67"/>
        <end position="103"/>
    </location>
</feature>
<dbReference type="STRING" id="1314771.A0A197KF12"/>
<feature type="domain" description="IPT/TIG" evidence="5">
    <location>
        <begin position="678"/>
        <end position="771"/>
    </location>
</feature>
<dbReference type="InterPro" id="IPR014756">
    <property type="entry name" value="Ig_E-set"/>
</dbReference>
<dbReference type="PANTHER" id="PTHR24111:SF0">
    <property type="entry name" value="LEUCINE-RICH REPEAT-CONTAINING PROTEIN"/>
    <property type="match status" value="1"/>
</dbReference>
<accession>A0A197KF12</accession>
<feature type="compositionally biased region" description="Low complexity" evidence="4">
    <location>
        <begin position="1745"/>
        <end position="1756"/>
    </location>
</feature>
<dbReference type="SMART" id="SM00429">
    <property type="entry name" value="IPT"/>
    <property type="match status" value="1"/>
</dbReference>
<dbReference type="PROSITE" id="PS50297">
    <property type="entry name" value="ANK_REP_REGION"/>
    <property type="match status" value="1"/>
</dbReference>
<feature type="compositionally biased region" description="Acidic residues" evidence="4">
    <location>
        <begin position="578"/>
        <end position="587"/>
    </location>
</feature>
<dbReference type="SUPFAM" id="SSF48403">
    <property type="entry name" value="Ankyrin repeat"/>
    <property type="match status" value="1"/>
</dbReference>
<dbReference type="PROSITE" id="PS50088">
    <property type="entry name" value="ANK_REPEAT"/>
    <property type="match status" value="1"/>
</dbReference>
<evidence type="ECO:0000259" key="5">
    <source>
        <dbReference type="SMART" id="SM00429"/>
    </source>
</evidence>
<dbReference type="InterPro" id="IPR002110">
    <property type="entry name" value="Ankyrin_rpt"/>
</dbReference>
<dbReference type="InterPro" id="IPR013783">
    <property type="entry name" value="Ig-like_fold"/>
</dbReference>
<keyword evidence="1" id="KW-0677">Repeat</keyword>
<keyword evidence="3" id="KW-0175">Coiled coil</keyword>
<dbReference type="SMART" id="SM00248">
    <property type="entry name" value="ANK"/>
    <property type="match status" value="2"/>
</dbReference>
<dbReference type="Gene3D" id="1.25.40.20">
    <property type="entry name" value="Ankyrin repeat-containing domain"/>
    <property type="match status" value="1"/>
</dbReference>
<dbReference type="Gene3D" id="2.60.40.10">
    <property type="entry name" value="Immunoglobulins"/>
    <property type="match status" value="1"/>
</dbReference>
<dbReference type="Pfam" id="PF12796">
    <property type="entry name" value="Ank_2"/>
    <property type="match status" value="1"/>
</dbReference>
<proteinExistence type="predicted"/>
<feature type="compositionally biased region" description="Low complexity" evidence="4">
    <location>
        <begin position="287"/>
        <end position="302"/>
    </location>
</feature>
<gene>
    <name evidence="6" type="ORF">K457DRAFT_151040</name>
</gene>
<reference evidence="6 7" key="1">
    <citation type="submission" date="2016-05" db="EMBL/GenBank/DDBJ databases">
        <title>Genome sequencing reveals origins of a unique bacterial endosymbiosis in the earliest lineages of terrestrial Fungi.</title>
        <authorList>
            <consortium name="DOE Joint Genome Institute"/>
            <person name="Uehling J."/>
            <person name="Gryganskyi A."/>
            <person name="Hameed K."/>
            <person name="Tschaplinski T."/>
            <person name="Misztal P."/>
            <person name="Wu S."/>
            <person name="Desiro A."/>
            <person name="Vande Pol N."/>
            <person name="Du Z.-Y."/>
            <person name="Zienkiewicz A."/>
            <person name="Zienkiewicz K."/>
            <person name="Morin E."/>
            <person name="Tisserant E."/>
            <person name="Splivallo R."/>
            <person name="Hainaut M."/>
            <person name="Henrissat B."/>
            <person name="Ohm R."/>
            <person name="Kuo A."/>
            <person name="Yan J."/>
            <person name="Lipzen A."/>
            <person name="Nolan M."/>
            <person name="Labutti K."/>
            <person name="Barry K."/>
            <person name="Goldstein A."/>
            <person name="Labbe J."/>
            <person name="Schadt C."/>
            <person name="Tuskan G."/>
            <person name="Grigoriev I."/>
            <person name="Martin F."/>
            <person name="Vilgalys R."/>
            <person name="Bonito G."/>
        </authorList>
    </citation>
    <scope>NUCLEOTIDE SEQUENCE [LARGE SCALE GENOMIC DNA]</scope>
    <source>
        <strain evidence="6 7">AG-77</strain>
    </source>
</reference>
<keyword evidence="7" id="KW-1185">Reference proteome</keyword>
<feature type="compositionally biased region" description="Polar residues" evidence="4">
    <location>
        <begin position="118"/>
        <end position="130"/>
    </location>
</feature>
<feature type="region of interest" description="Disordered" evidence="4">
    <location>
        <begin position="985"/>
        <end position="1089"/>
    </location>
</feature>
<dbReference type="PANTHER" id="PTHR24111">
    <property type="entry name" value="LEUCINE-RICH REPEAT-CONTAINING PROTEIN 34"/>
    <property type="match status" value="1"/>
</dbReference>
<feature type="coiled-coil region" evidence="3">
    <location>
        <begin position="1993"/>
        <end position="2020"/>
    </location>
</feature>
<dbReference type="SUPFAM" id="SSF52047">
    <property type="entry name" value="RNI-like"/>
    <property type="match status" value="1"/>
</dbReference>
<feature type="compositionally biased region" description="Polar residues" evidence="4">
    <location>
        <begin position="995"/>
        <end position="1005"/>
    </location>
</feature>
<dbReference type="Pfam" id="PF01833">
    <property type="entry name" value="TIG"/>
    <property type="match status" value="1"/>
</dbReference>
<dbReference type="InterPro" id="IPR002909">
    <property type="entry name" value="IPT_dom"/>
</dbReference>
<dbReference type="CDD" id="cd00603">
    <property type="entry name" value="IPT_PCSR"/>
    <property type="match status" value="1"/>
</dbReference>
<evidence type="ECO:0000256" key="2">
    <source>
        <dbReference type="PROSITE-ProRule" id="PRU00023"/>
    </source>
</evidence>
<feature type="compositionally biased region" description="Gly residues" evidence="4">
    <location>
        <begin position="1757"/>
        <end position="1768"/>
    </location>
</feature>
<dbReference type="InterPro" id="IPR052201">
    <property type="entry name" value="LRR-containing_regulator"/>
</dbReference>
<feature type="region of interest" description="Disordered" evidence="4">
    <location>
        <begin position="1"/>
        <end position="40"/>
    </location>
</feature>
<feature type="compositionally biased region" description="Low complexity" evidence="4">
    <location>
        <begin position="209"/>
        <end position="231"/>
    </location>
</feature>
<feature type="compositionally biased region" description="Low complexity" evidence="4">
    <location>
        <begin position="611"/>
        <end position="621"/>
    </location>
</feature>
<dbReference type="Proteomes" id="UP000078512">
    <property type="component" value="Unassembled WGS sequence"/>
</dbReference>
<feature type="repeat" description="ANK" evidence="2">
    <location>
        <begin position="867"/>
        <end position="899"/>
    </location>
</feature>
<feature type="region of interest" description="Disordered" evidence="4">
    <location>
        <begin position="1745"/>
        <end position="1768"/>
    </location>
</feature>
<name>A0A197KF12_9FUNG</name>
<feature type="region of interest" description="Disordered" evidence="4">
    <location>
        <begin position="67"/>
        <end position="234"/>
    </location>
</feature>
<protein>
    <recommendedName>
        <fullName evidence="5">IPT/TIG domain-containing protein</fullName>
    </recommendedName>
</protein>
<evidence type="ECO:0000313" key="7">
    <source>
        <dbReference type="Proteomes" id="UP000078512"/>
    </source>
</evidence>
<feature type="compositionally biased region" description="Low complexity" evidence="4">
    <location>
        <begin position="7"/>
        <end position="38"/>
    </location>
</feature>
<feature type="region of interest" description="Disordered" evidence="4">
    <location>
        <begin position="269"/>
        <end position="302"/>
    </location>
</feature>
<dbReference type="OrthoDB" id="120976at2759"/>
<sequence>MRHSITSQSQHSQQPQQQPLQLQQQFPQQQQQHLQNQQAYQPIPLTQQSLAQQQLLQQQQQQLQHQQNQSQQIHQQLQQPQQHHHSNQQQQQQQHQVPLLTQHNGRPLSAAPLPGQSGYPSYTTARSGSETILPLQQQQQQQVQESEHYSSVMPPHTHTHHELQPSSNQYPNLLDPIPPQQLQQTRQASPHKQKSISHYGQRFNPMYPSPTSSATTPLLSHASLSSSDPSDGLVHHSTVTSLPVTGADTTAAASAVAAAARLVTRQSLTPQVSPHLNPARASHDSLTPAWSPAHASTSPSSTASMPAYLDTFESKYGSGPVSDLSNPLTMSNLYARSLHTPFYQDLANGVHLGFGSQATGAVLQGAHLPLAHGGPLLHATSQSHSDFPAFDVKAYTFRKKPRHYVAVKHKNALRIEPIIYLKTSILDSNRQVVRNWDYLRFNLDRFRENAQPKKKLSPDEMRGARILDVDIVLISPNNKDRIIEDSCPACVMRMDGERKIMQVLAKNFKQSPNGEPMIDIRKGHAIICIKLNCYCDHHNEQEGFVVRLQTFPEVVRVGGSVKLRICCEARSKNGGPEQDQEEEDGLTDIDAPASTGSRSPAMAPNEQMLQSPSLSNESSRSPMVKSHQRTPSASSASMASPRSMDERVVNSLAMDNANMNGLRNGHSLNVTNGRAMTPPKFRQIYPLTPCEGTILGGTRVTIHGANFDLLQNPVVFFGKVPAELVTISHHDVMECTTPPAENLKPGIVAVKIASMSYPIGPETDQVDYMYMAPPDYDFCNLAATSLSYAMSNEYPQDNTLAYILNAHGAGAGIGLGLLDDATTFVGNDFDVGFAWSASSKEDMALEFLLTIQILAPGRILPSFRSDSGHTMLHMAAQQGMTRLAKELIAMGIDHTAIDRNNKTALQFARMSGHEDIARLISEAKVPPRPMVPRMQSDQHPSVTMKQTVATLVQKHQENLVKVVRQESHRRVRQLREMKERATQVMDIKNEALTESEANTSVSTEAANAEGNHALEESRATGQVPPKVFVEEAEEDDIMDEEMSNASSPEGAKTHDEDMDSNDESGGPDHSQNERKRKAHGAPDGSSDATRKLIKDEVSHASASLSSKVEYLTPSQHDHILNATNIWEMSRGTELFGSTAALLTKTGLQTWTCESWSASPLKDSIESALPASQNDTALHVMALTGTGLHHFSERRSPQGTLIRDVEHWSLVELEHIGHATYGPSQLAINMEMCGLGSRGGRDPLGQRIQLTGSKDNLVGYVDSVSNAHDDLMRHLGFKSKFGSAPQQHQPHQHYHLPTEKSEDWIDTTLTMWARLFKLSDRDLDGIDYSARLGTFTFKPAQDDRRAHSAPQIQTVMRMLREYDEGSKVRFEGIQALDGGWKKPEVIQDLQKMIKDMKHIERWNFAGCGWSSETAQGFLDGFDLTAESTHMLRGEAGREHCRRISLAGNDFGGEDTVGHLFAKRLVTWRHFKTLDLTDCNIGVGGMEALVGRLENMLTIRLKGNQSDNRWWQWVDILLERNPDLQKCRLGAPVAPSVPHESLLSGKRLDTLQELTVLDLSTAPINQATISVLAAYVPSHPELLTLTLSRCNLGWSSIVSVFDALCEVNQTTKFTLDVSQNPLFESKESIESWIQSLERSRSSNSGEPFGIHMQGLIVRDAVLGRVLEALEQTTCFNELNINGLMIKRESQVAELESLSYQEACARIRPEDASEATCRALGRMLAMNKTLVMLDISGKEIEQQDPDVSATAGSTVSSVSVGGGGGGGGGRRGNLAGGRSMGGFGRRISLAFPALAENDTLKLLVMDYNRFGEDGMVTLAQALRSNRKLGVLSCDGNDAYTHKGLKAVESALPPFGMAPASSALSIHGVTSGHLSKSMATSGPVTYRGTIEEAQAAGYNSTLSVWDFNPAEILLHQDVMSVEVERRLAEFNRIETLQSTAREQEAKFGPRTAGGVGEPGVAVGGAALLAEAKRLHQAALVDRAEYSDCHFRIRGAIKENNRRTKEVYERELEQAEQQRQQEMSL</sequence>
<evidence type="ECO:0000256" key="4">
    <source>
        <dbReference type="SAM" id="MobiDB-lite"/>
    </source>
</evidence>
<dbReference type="InterPro" id="IPR036770">
    <property type="entry name" value="Ankyrin_rpt-contain_sf"/>
</dbReference>
<feature type="compositionally biased region" description="Low complexity" evidence="4">
    <location>
        <begin position="171"/>
        <end position="184"/>
    </location>
</feature>
<keyword evidence="2" id="KW-0040">ANK repeat</keyword>
<dbReference type="EMBL" id="KV442012">
    <property type="protein sequence ID" value="OAQ36110.1"/>
    <property type="molecule type" value="Genomic_DNA"/>
</dbReference>
<evidence type="ECO:0000256" key="1">
    <source>
        <dbReference type="ARBA" id="ARBA00022737"/>
    </source>
</evidence>
<feature type="compositionally biased region" description="Acidic residues" evidence="4">
    <location>
        <begin position="1030"/>
        <end position="1042"/>
    </location>
</feature>